<feature type="transmembrane region" description="Helical" evidence="8">
    <location>
        <begin position="448"/>
        <end position="471"/>
    </location>
</feature>
<dbReference type="STRING" id="117157.SAMN04489717_5031"/>
<comment type="subcellular location">
    <subcellularLocation>
        <location evidence="1">Cell membrane</location>
        <topology evidence="1">Multi-pass membrane protein</topology>
    </subcellularLocation>
</comment>
<dbReference type="InterPro" id="IPR020846">
    <property type="entry name" value="MFS_dom"/>
</dbReference>
<dbReference type="InterPro" id="IPR011701">
    <property type="entry name" value="MFS"/>
</dbReference>
<accession>A0A1H1XMG4</accession>
<evidence type="ECO:0000259" key="9">
    <source>
        <dbReference type="PROSITE" id="PS50850"/>
    </source>
</evidence>
<feature type="transmembrane region" description="Helical" evidence="8">
    <location>
        <begin position="218"/>
        <end position="238"/>
    </location>
</feature>
<reference evidence="10 11" key="1">
    <citation type="submission" date="2016-10" db="EMBL/GenBank/DDBJ databases">
        <authorList>
            <person name="de Groot N.N."/>
        </authorList>
    </citation>
    <scope>NUCLEOTIDE SEQUENCE [LARGE SCALE GENOMIC DNA]</scope>
    <source>
        <strain evidence="10 11">DSM 22024</strain>
    </source>
</reference>
<feature type="transmembrane region" description="Helical" evidence="8">
    <location>
        <begin position="244"/>
        <end position="266"/>
    </location>
</feature>
<keyword evidence="5 8" id="KW-1133">Transmembrane helix</keyword>
<evidence type="ECO:0000256" key="1">
    <source>
        <dbReference type="ARBA" id="ARBA00004651"/>
    </source>
</evidence>
<dbReference type="OrthoDB" id="7375466at2"/>
<gene>
    <name evidence="10" type="ORF">SAMN04489717_5031</name>
</gene>
<feature type="transmembrane region" description="Helical" evidence="8">
    <location>
        <begin position="419"/>
        <end position="436"/>
    </location>
</feature>
<dbReference type="PROSITE" id="PS50850">
    <property type="entry name" value="MFS"/>
    <property type="match status" value="1"/>
</dbReference>
<dbReference type="NCBIfam" id="TIGR00711">
    <property type="entry name" value="efflux_EmrB"/>
    <property type="match status" value="1"/>
</dbReference>
<feature type="transmembrane region" description="Helical" evidence="8">
    <location>
        <begin position="123"/>
        <end position="144"/>
    </location>
</feature>
<evidence type="ECO:0000256" key="7">
    <source>
        <dbReference type="SAM" id="MobiDB-lite"/>
    </source>
</evidence>
<proteinExistence type="predicted"/>
<dbReference type="Proteomes" id="UP000198983">
    <property type="component" value="Chromosome I"/>
</dbReference>
<evidence type="ECO:0000313" key="10">
    <source>
        <dbReference type="EMBL" id="SDT10019.1"/>
    </source>
</evidence>
<dbReference type="RefSeq" id="WP_092656014.1">
    <property type="nucleotide sequence ID" value="NZ_LT629732.1"/>
</dbReference>
<evidence type="ECO:0000256" key="4">
    <source>
        <dbReference type="ARBA" id="ARBA00022692"/>
    </source>
</evidence>
<feature type="transmembrane region" description="Helical" evidence="8">
    <location>
        <begin position="186"/>
        <end position="206"/>
    </location>
</feature>
<keyword evidence="4 8" id="KW-0812">Transmembrane</keyword>
<dbReference type="Pfam" id="PF07690">
    <property type="entry name" value="MFS_1"/>
    <property type="match status" value="1"/>
</dbReference>
<organism evidence="10 11">
    <name type="scientific">Actinopolymorpha singaporensis</name>
    <dbReference type="NCBI Taxonomy" id="117157"/>
    <lineage>
        <taxon>Bacteria</taxon>
        <taxon>Bacillati</taxon>
        <taxon>Actinomycetota</taxon>
        <taxon>Actinomycetes</taxon>
        <taxon>Propionibacteriales</taxon>
        <taxon>Actinopolymorphaceae</taxon>
        <taxon>Actinopolymorpha</taxon>
    </lineage>
</organism>
<protein>
    <submittedName>
        <fullName evidence="10">Drug resistance transporter, EmrB/QacA subfamily</fullName>
    </submittedName>
</protein>
<evidence type="ECO:0000313" key="11">
    <source>
        <dbReference type="Proteomes" id="UP000198983"/>
    </source>
</evidence>
<feature type="transmembrane region" description="Helical" evidence="8">
    <location>
        <begin position="31"/>
        <end position="58"/>
    </location>
</feature>
<sequence>MSSTASGAGSAGSGGNTDGHRVSLASPTGRWVLTAAILGSGMALLDGTVVTIALPAIGRSLGGGLLVQQWVLDGYLLTLSALLLLGGVLGDRYGRRRVFTLGLVLFTLASLACGLAPSGPVLVAARLAQGVGGALLVPGSLSLIDASIRSEDRGRAVGAWAGLTGVAAAVGPFVGGWLVVAASWRWVFLINLPIAAVALALTVRHVPESRAAATSHRLDVLGTVCVTAGLAGLMYALIEVPAHGWTPATVVAVVIGVAGLVGFPLVERRSPDPLLPLDIFGSRQFTGANLTTLAVYAALGGALFLLALQLQQSLGYSALAAGVVNLPLTVLMLLLSPRIGDLAQRIGPRLPMTIGPLVAAAGLALMARIVPGTSYWTVVLPSVVVFGLGLSITVAPLTSTVLASVPEARVGTASGVNNAVARTAGLLAVAILPPVAGVSMGGGPLGPGYVRAMVIAAVVCAAGGLVAWATVRRGTPVEHHPLAGLQQCCGDPATRCAYEERAAR</sequence>
<dbReference type="EMBL" id="LT629732">
    <property type="protein sequence ID" value="SDT10019.1"/>
    <property type="molecule type" value="Genomic_DNA"/>
</dbReference>
<name>A0A1H1XMG4_9ACTN</name>
<feature type="transmembrane region" description="Helical" evidence="8">
    <location>
        <begin position="347"/>
        <end position="369"/>
    </location>
</feature>
<keyword evidence="2" id="KW-0813">Transport</keyword>
<dbReference type="AlphaFoldDB" id="A0A1H1XMG4"/>
<evidence type="ECO:0000256" key="6">
    <source>
        <dbReference type="ARBA" id="ARBA00023136"/>
    </source>
</evidence>
<evidence type="ECO:0000256" key="2">
    <source>
        <dbReference type="ARBA" id="ARBA00022448"/>
    </source>
</evidence>
<feature type="transmembrane region" description="Helical" evidence="8">
    <location>
        <begin position="156"/>
        <end position="180"/>
    </location>
</feature>
<dbReference type="SUPFAM" id="SSF103473">
    <property type="entry name" value="MFS general substrate transporter"/>
    <property type="match status" value="1"/>
</dbReference>
<dbReference type="InterPro" id="IPR004638">
    <property type="entry name" value="EmrB-like"/>
</dbReference>
<feature type="region of interest" description="Disordered" evidence="7">
    <location>
        <begin position="1"/>
        <end position="20"/>
    </location>
</feature>
<dbReference type="PANTHER" id="PTHR42718">
    <property type="entry name" value="MAJOR FACILITATOR SUPERFAMILY MULTIDRUG TRANSPORTER MFSC"/>
    <property type="match status" value="1"/>
</dbReference>
<dbReference type="InterPro" id="IPR036259">
    <property type="entry name" value="MFS_trans_sf"/>
</dbReference>
<dbReference type="Gene3D" id="1.20.1720.10">
    <property type="entry name" value="Multidrug resistance protein D"/>
    <property type="match status" value="1"/>
</dbReference>
<feature type="transmembrane region" description="Helical" evidence="8">
    <location>
        <begin position="98"/>
        <end position="117"/>
    </location>
</feature>
<dbReference type="GO" id="GO:0005886">
    <property type="term" value="C:plasma membrane"/>
    <property type="evidence" value="ECO:0007669"/>
    <property type="project" value="UniProtKB-SubCell"/>
</dbReference>
<feature type="transmembrane region" description="Helical" evidence="8">
    <location>
        <begin position="375"/>
        <end position="398"/>
    </location>
</feature>
<evidence type="ECO:0000256" key="8">
    <source>
        <dbReference type="SAM" id="Phobius"/>
    </source>
</evidence>
<dbReference type="GO" id="GO:0022857">
    <property type="term" value="F:transmembrane transporter activity"/>
    <property type="evidence" value="ECO:0007669"/>
    <property type="project" value="InterPro"/>
</dbReference>
<keyword evidence="11" id="KW-1185">Reference proteome</keyword>
<feature type="transmembrane region" description="Helical" evidence="8">
    <location>
        <begin position="70"/>
        <end position="89"/>
    </location>
</feature>
<dbReference type="Gene3D" id="1.20.1250.20">
    <property type="entry name" value="MFS general substrate transporter like domains"/>
    <property type="match status" value="1"/>
</dbReference>
<keyword evidence="3" id="KW-1003">Cell membrane</keyword>
<evidence type="ECO:0000256" key="5">
    <source>
        <dbReference type="ARBA" id="ARBA00022989"/>
    </source>
</evidence>
<evidence type="ECO:0000256" key="3">
    <source>
        <dbReference type="ARBA" id="ARBA00022475"/>
    </source>
</evidence>
<dbReference type="PANTHER" id="PTHR42718:SF42">
    <property type="entry name" value="EXPORT PROTEIN"/>
    <property type="match status" value="1"/>
</dbReference>
<feature type="transmembrane region" description="Helical" evidence="8">
    <location>
        <begin position="287"/>
        <end position="308"/>
    </location>
</feature>
<keyword evidence="6 8" id="KW-0472">Membrane</keyword>
<feature type="domain" description="Major facilitator superfamily (MFS) profile" evidence="9">
    <location>
        <begin position="32"/>
        <end position="475"/>
    </location>
</feature>
<feature type="transmembrane region" description="Helical" evidence="8">
    <location>
        <begin position="314"/>
        <end position="335"/>
    </location>
</feature>
<dbReference type="CDD" id="cd17321">
    <property type="entry name" value="MFS_MMR_MDR_like"/>
    <property type="match status" value="1"/>
</dbReference>